<dbReference type="AlphaFoldDB" id="A0A917ECM4"/>
<sequence>MKDDRLGGIRQFLYRNGFSSVQDIAVALGASPATIRRDLQRLEADGIVARNHGGAAIAAAPGVEEAFEQRERENLAEKRAIAEAAFERIRPGSALFLDAGTTVLQLARRIRLEPMPLAIFTNGLAIAEALMGARDLKVTLIGGRVRPENASTVGPAAMEAVARLGLDQLFLGTGAVAEDGCLYGLDEDEAHLNALMIARASETVLLADASKFGRRLVHRVAPLGPAIRVVTDEGLPAPWRHRLAELACPVAIAAGSAPSPIRSEERQSA</sequence>
<dbReference type="EMBL" id="BMIQ01000011">
    <property type="protein sequence ID" value="GGE22574.1"/>
    <property type="molecule type" value="Genomic_DNA"/>
</dbReference>
<dbReference type="SMART" id="SM01134">
    <property type="entry name" value="DeoRC"/>
    <property type="match status" value="1"/>
</dbReference>
<reference evidence="5" key="2">
    <citation type="submission" date="2020-09" db="EMBL/GenBank/DDBJ databases">
        <authorList>
            <person name="Sun Q."/>
            <person name="Zhou Y."/>
        </authorList>
    </citation>
    <scope>NUCLEOTIDE SEQUENCE</scope>
    <source>
        <strain evidence="5">CGMCC 1.15367</strain>
    </source>
</reference>
<evidence type="ECO:0000259" key="4">
    <source>
        <dbReference type="PROSITE" id="PS51000"/>
    </source>
</evidence>
<keyword evidence="1" id="KW-0805">Transcription regulation</keyword>
<keyword evidence="3" id="KW-0804">Transcription</keyword>
<feature type="domain" description="HTH deoR-type" evidence="4">
    <location>
        <begin position="2"/>
        <end position="57"/>
    </location>
</feature>
<evidence type="ECO:0000313" key="5">
    <source>
        <dbReference type="EMBL" id="GGE22574.1"/>
    </source>
</evidence>
<dbReference type="Pfam" id="PF00455">
    <property type="entry name" value="DeoRC"/>
    <property type="match status" value="1"/>
</dbReference>
<dbReference type="SUPFAM" id="SSF100950">
    <property type="entry name" value="NagB/RpiA/CoA transferase-like"/>
    <property type="match status" value="1"/>
</dbReference>
<dbReference type="PANTHER" id="PTHR30363:SF44">
    <property type="entry name" value="AGA OPERON TRANSCRIPTIONAL REPRESSOR-RELATED"/>
    <property type="match status" value="1"/>
</dbReference>
<dbReference type="InterPro" id="IPR014036">
    <property type="entry name" value="DeoR-like_C"/>
</dbReference>
<dbReference type="InterPro" id="IPR018356">
    <property type="entry name" value="Tscrpt_reg_HTH_DeoR_CS"/>
</dbReference>
<dbReference type="InterPro" id="IPR037171">
    <property type="entry name" value="NagB/RpiA_transferase-like"/>
</dbReference>
<dbReference type="PANTHER" id="PTHR30363">
    <property type="entry name" value="HTH-TYPE TRANSCRIPTIONAL REGULATOR SRLR-RELATED"/>
    <property type="match status" value="1"/>
</dbReference>
<dbReference type="InterPro" id="IPR036390">
    <property type="entry name" value="WH_DNA-bd_sf"/>
</dbReference>
<keyword evidence="2" id="KW-0238">DNA-binding</keyword>
<evidence type="ECO:0000256" key="2">
    <source>
        <dbReference type="ARBA" id="ARBA00023125"/>
    </source>
</evidence>
<organism evidence="5 6">
    <name type="scientific">Aureimonas endophytica</name>
    <dbReference type="NCBI Taxonomy" id="2027858"/>
    <lineage>
        <taxon>Bacteria</taxon>
        <taxon>Pseudomonadati</taxon>
        <taxon>Pseudomonadota</taxon>
        <taxon>Alphaproteobacteria</taxon>
        <taxon>Hyphomicrobiales</taxon>
        <taxon>Aurantimonadaceae</taxon>
        <taxon>Aureimonas</taxon>
    </lineage>
</organism>
<dbReference type="Pfam" id="PF08220">
    <property type="entry name" value="HTH_DeoR"/>
    <property type="match status" value="1"/>
</dbReference>
<dbReference type="GO" id="GO:0003677">
    <property type="term" value="F:DNA binding"/>
    <property type="evidence" value="ECO:0007669"/>
    <property type="project" value="UniProtKB-KW"/>
</dbReference>
<evidence type="ECO:0000313" key="6">
    <source>
        <dbReference type="Proteomes" id="UP000644699"/>
    </source>
</evidence>
<dbReference type="Gene3D" id="1.10.10.10">
    <property type="entry name" value="Winged helix-like DNA-binding domain superfamily/Winged helix DNA-binding domain"/>
    <property type="match status" value="1"/>
</dbReference>
<dbReference type="Proteomes" id="UP000644699">
    <property type="component" value="Unassembled WGS sequence"/>
</dbReference>
<accession>A0A917ECM4</accession>
<name>A0A917ECM4_9HYPH</name>
<comment type="caution">
    <text evidence="5">The sequence shown here is derived from an EMBL/GenBank/DDBJ whole genome shotgun (WGS) entry which is preliminary data.</text>
</comment>
<dbReference type="InterPro" id="IPR050313">
    <property type="entry name" value="Carb_Metab_HTH_regulators"/>
</dbReference>
<proteinExistence type="predicted"/>
<dbReference type="GO" id="GO:0003700">
    <property type="term" value="F:DNA-binding transcription factor activity"/>
    <property type="evidence" value="ECO:0007669"/>
    <property type="project" value="InterPro"/>
</dbReference>
<protein>
    <submittedName>
        <fullName evidence="5">DeoR family transcriptional regulator</fullName>
    </submittedName>
</protein>
<keyword evidence="6" id="KW-1185">Reference proteome</keyword>
<dbReference type="RefSeq" id="WP_188912968.1">
    <property type="nucleotide sequence ID" value="NZ_BMIQ01000011.1"/>
</dbReference>
<dbReference type="PROSITE" id="PS00894">
    <property type="entry name" value="HTH_DEOR_1"/>
    <property type="match status" value="1"/>
</dbReference>
<dbReference type="PROSITE" id="PS51000">
    <property type="entry name" value="HTH_DEOR_2"/>
    <property type="match status" value="1"/>
</dbReference>
<evidence type="ECO:0000256" key="3">
    <source>
        <dbReference type="ARBA" id="ARBA00023163"/>
    </source>
</evidence>
<gene>
    <name evidence="5" type="ORF">GCM10011390_47420</name>
</gene>
<dbReference type="InterPro" id="IPR036388">
    <property type="entry name" value="WH-like_DNA-bd_sf"/>
</dbReference>
<evidence type="ECO:0000256" key="1">
    <source>
        <dbReference type="ARBA" id="ARBA00023015"/>
    </source>
</evidence>
<reference evidence="5" key="1">
    <citation type="journal article" date="2014" name="Int. J. Syst. Evol. Microbiol.">
        <title>Complete genome sequence of Corynebacterium casei LMG S-19264T (=DSM 44701T), isolated from a smear-ripened cheese.</title>
        <authorList>
            <consortium name="US DOE Joint Genome Institute (JGI-PGF)"/>
            <person name="Walter F."/>
            <person name="Albersmeier A."/>
            <person name="Kalinowski J."/>
            <person name="Ruckert C."/>
        </authorList>
    </citation>
    <scope>NUCLEOTIDE SEQUENCE</scope>
    <source>
        <strain evidence="5">CGMCC 1.15367</strain>
    </source>
</reference>
<dbReference type="Gene3D" id="3.40.50.1360">
    <property type="match status" value="1"/>
</dbReference>
<dbReference type="SUPFAM" id="SSF46785">
    <property type="entry name" value="Winged helix' DNA-binding domain"/>
    <property type="match status" value="1"/>
</dbReference>
<dbReference type="PRINTS" id="PR00037">
    <property type="entry name" value="HTHLACR"/>
</dbReference>
<dbReference type="InterPro" id="IPR001034">
    <property type="entry name" value="DeoR_HTH"/>
</dbReference>
<dbReference type="SMART" id="SM00420">
    <property type="entry name" value="HTH_DEOR"/>
    <property type="match status" value="1"/>
</dbReference>